<name>A0ABU6NW85_9BACI</name>
<dbReference type="Gene3D" id="3.40.50.2000">
    <property type="entry name" value="Glycogen Phosphorylase B"/>
    <property type="match status" value="2"/>
</dbReference>
<dbReference type="InterPro" id="IPR001296">
    <property type="entry name" value="Glyco_trans_1"/>
</dbReference>
<dbReference type="Pfam" id="PF00534">
    <property type="entry name" value="Glycos_transf_1"/>
    <property type="match status" value="1"/>
</dbReference>
<evidence type="ECO:0000313" key="4">
    <source>
        <dbReference type="Proteomes" id="UP001342826"/>
    </source>
</evidence>
<reference evidence="3 4" key="1">
    <citation type="submission" date="2023-03" db="EMBL/GenBank/DDBJ databases">
        <title>Bacillus Genome Sequencing.</title>
        <authorList>
            <person name="Dunlap C."/>
        </authorList>
    </citation>
    <scope>NUCLEOTIDE SEQUENCE [LARGE SCALE GENOMIC DNA]</scope>
    <source>
        <strain evidence="3 4">NRS-1717</strain>
    </source>
</reference>
<feature type="domain" description="Glycosyl transferase family 1" evidence="1">
    <location>
        <begin position="176"/>
        <end position="327"/>
    </location>
</feature>
<keyword evidence="4" id="KW-1185">Reference proteome</keyword>
<feature type="domain" description="Glycosyltransferase subfamily 4-like N-terminal" evidence="2">
    <location>
        <begin position="13"/>
        <end position="163"/>
    </location>
</feature>
<evidence type="ECO:0000313" key="3">
    <source>
        <dbReference type="EMBL" id="MED4401392.1"/>
    </source>
</evidence>
<proteinExistence type="predicted"/>
<dbReference type="RefSeq" id="WP_327998512.1">
    <property type="nucleotide sequence ID" value="NZ_JARTFS010000006.1"/>
</dbReference>
<dbReference type="CDD" id="cd03819">
    <property type="entry name" value="GT4_WavL-like"/>
    <property type="match status" value="1"/>
</dbReference>
<sequence>MNVLLLTDKLITGGAENYFCKLENELQHPDLTFYTAAGPGELFSKIKNENKFIPMMRKNHLGNVLKIRKVVIANKISLIHANSLRMVLYSVLLQKITGMEFKIIYTKHNVTMLEEKYESLFIKLLNNHVDRIIAVSNFGRESLVSLGVNPAKIMTVYNGVDMQQFTFHNKETAEITKIGILARLSEEKNHELFLDIAYELRGVPDLSFYIAGEGPERNNIQNKIDALKMAGNVKLLGAVQNPEKFIKAMDILLFTSHREVFPMAILEGMAVGTPIISIDRGGIGEVVIDNKTGFLISNHCVDAFCEKILMIKSDEEKKRQMIEEARQKVERDFSLQEMVNKTLQEYVNCF</sequence>
<comment type="caution">
    <text evidence="3">The sequence shown here is derived from an EMBL/GenBank/DDBJ whole genome shotgun (WGS) entry which is preliminary data.</text>
</comment>
<gene>
    <name evidence="3" type="ORF">P9271_08720</name>
</gene>
<dbReference type="EMBL" id="JARTFS010000006">
    <property type="protein sequence ID" value="MED4401392.1"/>
    <property type="molecule type" value="Genomic_DNA"/>
</dbReference>
<dbReference type="InterPro" id="IPR028098">
    <property type="entry name" value="Glyco_trans_4-like_N"/>
</dbReference>
<dbReference type="Pfam" id="PF13439">
    <property type="entry name" value="Glyco_transf_4"/>
    <property type="match status" value="1"/>
</dbReference>
<organism evidence="3 4">
    <name type="scientific">Metabacillus fastidiosus</name>
    <dbReference type="NCBI Taxonomy" id="1458"/>
    <lineage>
        <taxon>Bacteria</taxon>
        <taxon>Bacillati</taxon>
        <taxon>Bacillota</taxon>
        <taxon>Bacilli</taxon>
        <taxon>Bacillales</taxon>
        <taxon>Bacillaceae</taxon>
        <taxon>Metabacillus</taxon>
    </lineage>
</organism>
<dbReference type="PANTHER" id="PTHR12526:SF630">
    <property type="entry name" value="GLYCOSYLTRANSFERASE"/>
    <property type="match status" value="1"/>
</dbReference>
<evidence type="ECO:0000259" key="2">
    <source>
        <dbReference type="Pfam" id="PF13439"/>
    </source>
</evidence>
<dbReference type="Proteomes" id="UP001342826">
    <property type="component" value="Unassembled WGS sequence"/>
</dbReference>
<evidence type="ECO:0000259" key="1">
    <source>
        <dbReference type="Pfam" id="PF00534"/>
    </source>
</evidence>
<accession>A0ABU6NW85</accession>
<dbReference type="SUPFAM" id="SSF53756">
    <property type="entry name" value="UDP-Glycosyltransferase/glycogen phosphorylase"/>
    <property type="match status" value="1"/>
</dbReference>
<protein>
    <submittedName>
        <fullName evidence="3">Glycosyltransferase family 4 protein</fullName>
    </submittedName>
</protein>
<dbReference type="PANTHER" id="PTHR12526">
    <property type="entry name" value="GLYCOSYLTRANSFERASE"/>
    <property type="match status" value="1"/>
</dbReference>